<comment type="caution">
    <text evidence="2">The sequence shown here is derived from an EMBL/GenBank/DDBJ whole genome shotgun (WGS) entry which is preliminary data.</text>
</comment>
<accession>A0A5J5KYM7</accession>
<reference evidence="2 3" key="1">
    <citation type="submission" date="2019-05" db="EMBL/GenBank/DDBJ databases">
        <title>Kocuria coralli sp. nov., a novel actinobacterium isolated from coral reef seawater.</title>
        <authorList>
            <person name="Li J."/>
        </authorList>
    </citation>
    <scope>NUCLEOTIDE SEQUENCE [LARGE SCALE GENOMIC DNA]</scope>
    <source>
        <strain evidence="2 3">SCSIO 13007</strain>
    </source>
</reference>
<dbReference type="Pfam" id="PF26312">
    <property type="entry name" value="DUF8083"/>
    <property type="match status" value="1"/>
</dbReference>
<evidence type="ECO:0000313" key="3">
    <source>
        <dbReference type="Proteomes" id="UP000325957"/>
    </source>
</evidence>
<dbReference type="OrthoDB" id="4961314at2"/>
<dbReference type="RefSeq" id="WP_158034076.1">
    <property type="nucleotide sequence ID" value="NZ_ML708619.1"/>
</dbReference>
<organism evidence="2 3">
    <name type="scientific">Kocuria coralli</name>
    <dbReference type="NCBI Taxonomy" id="1461025"/>
    <lineage>
        <taxon>Bacteria</taxon>
        <taxon>Bacillati</taxon>
        <taxon>Actinomycetota</taxon>
        <taxon>Actinomycetes</taxon>
        <taxon>Micrococcales</taxon>
        <taxon>Micrococcaceae</taxon>
        <taxon>Kocuria</taxon>
    </lineage>
</organism>
<dbReference type="AlphaFoldDB" id="A0A5J5KYM7"/>
<dbReference type="Proteomes" id="UP000325957">
    <property type="component" value="Unassembled WGS sequence"/>
</dbReference>
<proteinExistence type="predicted"/>
<keyword evidence="3" id="KW-1185">Reference proteome</keyword>
<dbReference type="EMBL" id="SZWF01000013">
    <property type="protein sequence ID" value="KAA9393896.1"/>
    <property type="molecule type" value="Genomic_DNA"/>
</dbReference>
<protein>
    <recommendedName>
        <fullName evidence="1">DUF8083 domain-containing protein</fullName>
    </recommendedName>
</protein>
<sequence length="290" mass="32027">MAPLLNAGTAWRGATGVPQRFSLRVYVAEADLDEIYAPLVPRAVSPETGGGTQLAEELTRLAAQERGALPPTQDPLWRLPFSTAPLARRELLSDTPDFPVYHAPQRLRRTMQLVSTAEQKSANPLITLLLQDDEIRDRGRSAEPEHFLPVYARESDWSVPISWFALFKDEDRAPADHDGEITHRLAVPADVAARRAAWSAKVLGELEHDDLQELAEDLGRLAKWSATFSAASLICLDYGSIADSIQPDGSPLDFDDAIHLIDDGDLDSAGVALRRLMMRWMPLAHLEHAS</sequence>
<dbReference type="InterPro" id="IPR058396">
    <property type="entry name" value="DUF8083"/>
</dbReference>
<name>A0A5J5KYM7_9MICC</name>
<gene>
    <name evidence="2" type="ORF">FCK90_09530</name>
</gene>
<evidence type="ECO:0000313" key="2">
    <source>
        <dbReference type="EMBL" id="KAA9393896.1"/>
    </source>
</evidence>
<evidence type="ECO:0000259" key="1">
    <source>
        <dbReference type="Pfam" id="PF26312"/>
    </source>
</evidence>
<feature type="domain" description="DUF8083" evidence="1">
    <location>
        <begin position="21"/>
        <end position="287"/>
    </location>
</feature>